<dbReference type="AlphaFoldDB" id="A0A7W6GTY2"/>
<comment type="caution">
    <text evidence="1">The sequence shown here is derived from an EMBL/GenBank/DDBJ whole genome shotgun (WGS) entry which is preliminary data.</text>
</comment>
<keyword evidence="2" id="KW-1185">Reference proteome</keyword>
<reference evidence="1 2" key="1">
    <citation type="submission" date="2020-08" db="EMBL/GenBank/DDBJ databases">
        <title>Genomic Encyclopedia of Type Strains, Phase IV (KMG-IV): sequencing the most valuable type-strain genomes for metagenomic binning, comparative biology and taxonomic classification.</title>
        <authorList>
            <person name="Goeker M."/>
        </authorList>
    </citation>
    <scope>NUCLEOTIDE SEQUENCE [LARGE SCALE GENOMIC DNA]</scope>
    <source>
        <strain evidence="1 2">DSM 102235</strain>
    </source>
</reference>
<evidence type="ECO:0000313" key="2">
    <source>
        <dbReference type="Proteomes" id="UP000541426"/>
    </source>
</evidence>
<gene>
    <name evidence="1" type="ORF">GGQ68_004392</name>
</gene>
<protein>
    <submittedName>
        <fullName evidence="1">Uncharacterized protein</fullName>
    </submittedName>
</protein>
<sequence length="31" mass="3161">MCGAPTYHADRRGLTQAASGGRVHYVGGGLT</sequence>
<dbReference type="Proteomes" id="UP000541426">
    <property type="component" value="Unassembled WGS sequence"/>
</dbReference>
<dbReference type="EMBL" id="JACIEJ010000015">
    <property type="protein sequence ID" value="MBB3988036.1"/>
    <property type="molecule type" value="Genomic_DNA"/>
</dbReference>
<name>A0A7W6GTY2_9RHOB</name>
<accession>A0A7W6GTY2</accession>
<evidence type="ECO:0000313" key="1">
    <source>
        <dbReference type="EMBL" id="MBB3988036.1"/>
    </source>
</evidence>
<organism evidence="1 2">
    <name type="scientific">Sagittula marina</name>
    <dbReference type="NCBI Taxonomy" id="943940"/>
    <lineage>
        <taxon>Bacteria</taxon>
        <taxon>Pseudomonadati</taxon>
        <taxon>Pseudomonadota</taxon>
        <taxon>Alphaproteobacteria</taxon>
        <taxon>Rhodobacterales</taxon>
        <taxon>Roseobacteraceae</taxon>
        <taxon>Sagittula</taxon>
    </lineage>
</organism>
<proteinExistence type="predicted"/>